<keyword evidence="11" id="KW-1185">Reference proteome</keyword>
<evidence type="ECO:0000256" key="3">
    <source>
        <dbReference type="ARBA" id="ARBA00022741"/>
    </source>
</evidence>
<dbReference type="InterPro" id="IPR002173">
    <property type="entry name" value="Carboh/pur_kinase_PfkB_CS"/>
</dbReference>
<name>A0ABS6E4W6_9FIRM</name>
<dbReference type="InterPro" id="IPR011611">
    <property type="entry name" value="PfkB_dom"/>
</dbReference>
<dbReference type="PIRSF" id="PIRSF000535">
    <property type="entry name" value="1PFK/6PFK/LacC"/>
    <property type="match status" value="1"/>
</dbReference>
<keyword evidence="7" id="KW-0423">Lactose metabolism</keyword>
<keyword evidence="4 8" id="KW-0418">Kinase</keyword>
<dbReference type="InterPro" id="IPR022463">
    <property type="entry name" value="1-PFruKinase"/>
</dbReference>
<dbReference type="NCBIfam" id="TIGR03828">
    <property type="entry name" value="pfkB"/>
    <property type="match status" value="1"/>
</dbReference>
<evidence type="ECO:0000259" key="9">
    <source>
        <dbReference type="Pfam" id="PF00294"/>
    </source>
</evidence>
<organism evidence="10 11">
    <name type="scientific">Tissierella simiarum</name>
    <dbReference type="NCBI Taxonomy" id="2841534"/>
    <lineage>
        <taxon>Bacteria</taxon>
        <taxon>Bacillati</taxon>
        <taxon>Bacillota</taxon>
        <taxon>Tissierellia</taxon>
        <taxon>Tissierellales</taxon>
        <taxon>Tissierellaceae</taxon>
        <taxon>Tissierella</taxon>
    </lineage>
</organism>
<evidence type="ECO:0000256" key="4">
    <source>
        <dbReference type="ARBA" id="ARBA00022777"/>
    </source>
</evidence>
<dbReference type="NCBIfam" id="TIGR03168">
    <property type="entry name" value="1-PFK"/>
    <property type="match status" value="1"/>
</dbReference>
<dbReference type="PANTHER" id="PTHR46566">
    <property type="entry name" value="1-PHOSPHOFRUCTOKINASE-RELATED"/>
    <property type="match status" value="1"/>
</dbReference>
<dbReference type="EMBL" id="JAHLPM010000005">
    <property type="protein sequence ID" value="MBU5437956.1"/>
    <property type="molecule type" value="Genomic_DNA"/>
</dbReference>
<comment type="caution">
    <text evidence="10">The sequence shown here is derived from an EMBL/GenBank/DDBJ whole genome shotgun (WGS) entry which is preliminary data.</text>
</comment>
<accession>A0ABS6E4W6</accession>
<dbReference type="RefSeq" id="WP_216518604.1">
    <property type="nucleotide sequence ID" value="NZ_JAHLPM010000005.1"/>
</dbReference>
<keyword evidence="2 7" id="KW-0808">Transferase</keyword>
<reference evidence="10 11" key="1">
    <citation type="submission" date="2021-06" db="EMBL/GenBank/DDBJ databases">
        <authorList>
            <person name="Sun Q."/>
            <person name="Li D."/>
        </authorList>
    </citation>
    <scope>NUCLEOTIDE SEQUENCE [LARGE SCALE GENOMIC DNA]</scope>
    <source>
        <strain evidence="10 11">MSJ-40</strain>
    </source>
</reference>
<comment type="similarity">
    <text evidence="7">Belongs to the carbohydrate kinase PfkB family. LacC subfamily.</text>
</comment>
<dbReference type="Pfam" id="PF00294">
    <property type="entry name" value="PfkB"/>
    <property type="match status" value="1"/>
</dbReference>
<evidence type="ECO:0000256" key="6">
    <source>
        <dbReference type="ARBA" id="ARBA00047745"/>
    </source>
</evidence>
<evidence type="ECO:0000256" key="5">
    <source>
        <dbReference type="ARBA" id="ARBA00022840"/>
    </source>
</evidence>
<dbReference type="InterPro" id="IPR017583">
    <property type="entry name" value="Tagatose/fructose_Pkinase"/>
</dbReference>
<dbReference type="Proteomes" id="UP000749471">
    <property type="component" value="Unassembled WGS sequence"/>
</dbReference>
<evidence type="ECO:0000256" key="2">
    <source>
        <dbReference type="ARBA" id="ARBA00022679"/>
    </source>
</evidence>
<gene>
    <name evidence="10" type="primary">pfkB</name>
    <name evidence="10" type="ORF">KQI42_08050</name>
</gene>
<evidence type="ECO:0000256" key="8">
    <source>
        <dbReference type="RuleBase" id="RU369061"/>
    </source>
</evidence>
<comment type="catalytic activity">
    <reaction evidence="6 8">
        <text>beta-D-fructose 1-phosphate + ATP = beta-D-fructose 1,6-bisphosphate + ADP + H(+)</text>
        <dbReference type="Rhea" id="RHEA:14213"/>
        <dbReference type="ChEBI" id="CHEBI:15378"/>
        <dbReference type="ChEBI" id="CHEBI:30616"/>
        <dbReference type="ChEBI" id="CHEBI:32966"/>
        <dbReference type="ChEBI" id="CHEBI:138881"/>
        <dbReference type="ChEBI" id="CHEBI:456216"/>
        <dbReference type="EC" id="2.7.1.56"/>
    </reaction>
</comment>
<sequence length="310" mass="34528">MILTVTLNPSIDRRYSVHGFDKGKIHRAKEFQYTPGGKGLNVTKVINIFGEEVFATGFLGGKSGEYIHDRFVDMGIMHEFIQIKEETRSCLAIISDDGIQTEILEEGPRITREELIKFYELYTYLINKSEIICISGSLPLGVPKDIYRDLIAIANRNNKIVILDTSGEALKYGIDAIPYMVKPNKEELENLLGIRLQTQGEIVKAGNYLIEKGIKIVIISLGNEGAIVLSEDQVYRINIPEVEAINPVGSGDSMVAGFAVAMKRNYDYDMMLKLGVACGIANAMEAETGKVEMNNVKRLMGEIKLSSIYY</sequence>
<comment type="function">
    <text evidence="8">Catalyzes the ATP-dependent phosphorylation of fructose-l-phosphate to fructose-l,6-bisphosphate.</text>
</comment>
<feature type="domain" description="Carbohydrate kinase PfkB" evidence="9">
    <location>
        <begin position="11"/>
        <end position="283"/>
    </location>
</feature>
<keyword evidence="3 7" id="KW-0547">Nucleotide-binding</keyword>
<dbReference type="GO" id="GO:0008662">
    <property type="term" value="F:1-phosphofructokinase activity"/>
    <property type="evidence" value="ECO:0007669"/>
    <property type="project" value="UniProtKB-EC"/>
</dbReference>
<dbReference type="CDD" id="cd01164">
    <property type="entry name" value="FruK_PfkB_like"/>
    <property type="match status" value="1"/>
</dbReference>
<dbReference type="PANTHER" id="PTHR46566:SF5">
    <property type="entry name" value="1-PHOSPHOFRUCTOKINASE"/>
    <property type="match status" value="1"/>
</dbReference>
<evidence type="ECO:0000313" key="11">
    <source>
        <dbReference type="Proteomes" id="UP000749471"/>
    </source>
</evidence>
<dbReference type="PROSITE" id="PS00583">
    <property type="entry name" value="PFKB_KINASES_1"/>
    <property type="match status" value="1"/>
</dbReference>
<evidence type="ECO:0000256" key="1">
    <source>
        <dbReference type="ARBA" id="ARBA00005380"/>
    </source>
</evidence>
<keyword evidence="5 7" id="KW-0067">ATP-binding</keyword>
<comment type="pathway">
    <text evidence="7">Carbohydrate metabolism; D-tagatose 6-phosphate degradation; D-glyceraldehyde 3-phosphate and glycerone phosphate from D-tagatose 6-phosphate: step 1/2.</text>
</comment>
<dbReference type="EC" id="2.7.1.144" evidence="7"/>
<proteinExistence type="inferred from homology"/>
<evidence type="ECO:0000256" key="7">
    <source>
        <dbReference type="PIRNR" id="PIRNR000535"/>
    </source>
</evidence>
<comment type="catalytic activity">
    <reaction evidence="7">
        <text>D-tagatofuranose 6-phosphate + ATP = D-tagatofuranose 1,6-bisphosphate + ADP + H(+)</text>
        <dbReference type="Rhea" id="RHEA:12420"/>
        <dbReference type="ChEBI" id="CHEBI:15378"/>
        <dbReference type="ChEBI" id="CHEBI:30616"/>
        <dbReference type="ChEBI" id="CHEBI:58694"/>
        <dbReference type="ChEBI" id="CHEBI:58695"/>
        <dbReference type="ChEBI" id="CHEBI:456216"/>
        <dbReference type="EC" id="2.7.1.144"/>
    </reaction>
</comment>
<comment type="similarity">
    <text evidence="1">Belongs to the carbohydrate kinase pfkB family.</text>
</comment>
<evidence type="ECO:0000313" key="10">
    <source>
        <dbReference type="EMBL" id="MBU5437956.1"/>
    </source>
</evidence>
<protein>
    <recommendedName>
        <fullName evidence="7">Tagatose-6-phosphate kinase</fullName>
        <ecNumber evidence="7">2.7.1.144</ecNumber>
    </recommendedName>
</protein>
<dbReference type="PROSITE" id="PS00584">
    <property type="entry name" value="PFKB_KINASES_2"/>
    <property type="match status" value="1"/>
</dbReference>